<dbReference type="EMBL" id="KZ303500">
    <property type="protein sequence ID" value="PIA16392.1"/>
    <property type="molecule type" value="Genomic_DNA"/>
</dbReference>
<dbReference type="InterPro" id="IPR032675">
    <property type="entry name" value="LRR_dom_sf"/>
</dbReference>
<gene>
    <name evidence="1" type="ORF">COEREDRAFT_8512</name>
</gene>
<proteinExistence type="predicted"/>
<evidence type="ECO:0000313" key="2">
    <source>
        <dbReference type="Proteomes" id="UP000242474"/>
    </source>
</evidence>
<sequence length="577" mass="65426">MPVYSVAQTLPQHIAEAIACYILVRSAAPYTFGDRPPIPERKKSLIPLIAVCKDWRLAIAPLFYRSAFVDPRKDYMLKYYKKNILYLSDIIENNCQGFVQELHMNIQVSDLRLSSEDWNSQMPILDTCIGLSAVRSITYILMAHGSWEYKLSQEDRDKPFEDNVHKNITTTINQIERQACNRWKVNIFLCTTAGNSGKTMEIFDFLSKRLGGLIGPDPKHLLLNEIKITKPLLSDLSNASLRSISIGRHRGSRLHVELVRQNANSLEKLQMCYITTQSVLKMIWNKGTDHHTHIYPRLKTLQITYCSGQRNPAASQPLLTPFPQLRTLICRGHFPFSSPVVLVGCQQTLNHLDIDLDPGLLEMCAKTNALKKGSFLNLNYASLGWSIRGIHSKRSVSEELYKMTTELCAQTQVISIKSCSFETLDSVITRASFASNLKVLNMGDCSTNIDESILLLCACPQLQKVKLTLRDGDGLGTNRRSMPKLDNIREYQERYRSHTANVNFLSISAIVFANSRRAAEIIVLLVDILDSITFVALNNGSTLRRTKLFNALGYAMKWPPYKDHAVKNVELSVDHWW</sequence>
<protein>
    <recommendedName>
        <fullName evidence="3">F-box domain-containing protein</fullName>
    </recommendedName>
</protein>
<dbReference type="Gene3D" id="3.80.10.10">
    <property type="entry name" value="Ribonuclease Inhibitor"/>
    <property type="match status" value="1"/>
</dbReference>
<dbReference type="AlphaFoldDB" id="A0A2G5BBL7"/>
<organism evidence="1 2">
    <name type="scientific">Coemansia reversa (strain ATCC 12441 / NRRL 1564)</name>
    <dbReference type="NCBI Taxonomy" id="763665"/>
    <lineage>
        <taxon>Eukaryota</taxon>
        <taxon>Fungi</taxon>
        <taxon>Fungi incertae sedis</taxon>
        <taxon>Zoopagomycota</taxon>
        <taxon>Kickxellomycotina</taxon>
        <taxon>Kickxellomycetes</taxon>
        <taxon>Kickxellales</taxon>
        <taxon>Kickxellaceae</taxon>
        <taxon>Coemansia</taxon>
    </lineage>
</organism>
<evidence type="ECO:0008006" key="3">
    <source>
        <dbReference type="Google" id="ProtNLM"/>
    </source>
</evidence>
<accession>A0A2G5BBL7</accession>
<name>A0A2G5BBL7_COERN</name>
<dbReference type="Proteomes" id="UP000242474">
    <property type="component" value="Unassembled WGS sequence"/>
</dbReference>
<evidence type="ECO:0000313" key="1">
    <source>
        <dbReference type="EMBL" id="PIA16392.1"/>
    </source>
</evidence>
<keyword evidence="2" id="KW-1185">Reference proteome</keyword>
<dbReference type="OrthoDB" id="5522622at2759"/>
<reference evidence="1 2" key="1">
    <citation type="journal article" date="2015" name="Genome Biol. Evol.">
        <title>Phylogenomic analyses indicate that early fungi evolved digesting cell walls of algal ancestors of land plants.</title>
        <authorList>
            <person name="Chang Y."/>
            <person name="Wang S."/>
            <person name="Sekimoto S."/>
            <person name="Aerts A.L."/>
            <person name="Choi C."/>
            <person name="Clum A."/>
            <person name="LaButti K.M."/>
            <person name="Lindquist E.A."/>
            <person name="Yee Ngan C."/>
            <person name="Ohm R.A."/>
            <person name="Salamov A.A."/>
            <person name="Grigoriev I.V."/>
            <person name="Spatafora J.W."/>
            <person name="Berbee M.L."/>
        </authorList>
    </citation>
    <scope>NUCLEOTIDE SEQUENCE [LARGE SCALE GENOMIC DNA]</scope>
    <source>
        <strain evidence="1 2">NRRL 1564</strain>
    </source>
</reference>